<dbReference type="EMBL" id="BONZ01000062">
    <property type="protein sequence ID" value="GIH18021.1"/>
    <property type="molecule type" value="Genomic_DNA"/>
</dbReference>
<feature type="region of interest" description="Disordered" evidence="1">
    <location>
        <begin position="99"/>
        <end position="124"/>
    </location>
</feature>
<proteinExistence type="predicted"/>
<accession>A0A8J3R0K6</accession>
<gene>
    <name evidence="2" type="ORF">Raf01_61930</name>
</gene>
<dbReference type="AlphaFoldDB" id="A0A8J3R0K6"/>
<protein>
    <submittedName>
        <fullName evidence="2">Uncharacterized protein</fullName>
    </submittedName>
</protein>
<comment type="caution">
    <text evidence="2">The sequence shown here is derived from an EMBL/GenBank/DDBJ whole genome shotgun (WGS) entry which is preliminary data.</text>
</comment>
<keyword evidence="3" id="KW-1185">Reference proteome</keyword>
<organism evidence="2 3">
    <name type="scientific">Rugosimonospora africana</name>
    <dbReference type="NCBI Taxonomy" id="556532"/>
    <lineage>
        <taxon>Bacteria</taxon>
        <taxon>Bacillati</taxon>
        <taxon>Actinomycetota</taxon>
        <taxon>Actinomycetes</taxon>
        <taxon>Micromonosporales</taxon>
        <taxon>Micromonosporaceae</taxon>
        <taxon>Rugosimonospora</taxon>
    </lineage>
</organism>
<evidence type="ECO:0000256" key="1">
    <source>
        <dbReference type="SAM" id="MobiDB-lite"/>
    </source>
</evidence>
<evidence type="ECO:0000313" key="2">
    <source>
        <dbReference type="EMBL" id="GIH18021.1"/>
    </source>
</evidence>
<reference evidence="2" key="1">
    <citation type="submission" date="2021-01" db="EMBL/GenBank/DDBJ databases">
        <title>Whole genome shotgun sequence of Rugosimonospora africana NBRC 104875.</title>
        <authorList>
            <person name="Komaki H."/>
            <person name="Tamura T."/>
        </authorList>
    </citation>
    <scope>NUCLEOTIDE SEQUENCE</scope>
    <source>
        <strain evidence="2">NBRC 104875</strain>
    </source>
</reference>
<sequence length="124" mass="13005">MPDTGVNVQFWFDPLLHEYWISWVPDDVDEYGSSRQLPLAWLTAVVVNVTAASAGCAETTVDSPAAARIIAAPAATRDHGLALSLRITCSSCWGVGRRPAGAPTGQAPANRAQTHGVGAAPPRV</sequence>
<name>A0A8J3R0K6_9ACTN</name>
<evidence type="ECO:0000313" key="3">
    <source>
        <dbReference type="Proteomes" id="UP000642748"/>
    </source>
</evidence>
<dbReference type="Proteomes" id="UP000642748">
    <property type="component" value="Unassembled WGS sequence"/>
</dbReference>